<protein>
    <submittedName>
        <fullName evidence="2">Reverse transcriptase domain-containing protein</fullName>
    </submittedName>
</protein>
<evidence type="ECO:0000313" key="2">
    <source>
        <dbReference type="WBParaSite" id="ALUE_0002165401-mRNA-1"/>
    </source>
</evidence>
<accession>A0A0M3ISC6</accession>
<dbReference type="Proteomes" id="UP000036681">
    <property type="component" value="Unplaced"/>
</dbReference>
<keyword evidence="1" id="KW-1185">Reference proteome</keyword>
<reference evidence="2" key="1">
    <citation type="submission" date="2017-02" db="UniProtKB">
        <authorList>
            <consortium name="WormBaseParasite"/>
        </authorList>
    </citation>
    <scope>IDENTIFICATION</scope>
</reference>
<proteinExistence type="predicted"/>
<name>A0A0M3ISC6_ASCLU</name>
<organism evidence="1 2">
    <name type="scientific">Ascaris lumbricoides</name>
    <name type="common">Giant roundworm</name>
    <dbReference type="NCBI Taxonomy" id="6252"/>
    <lineage>
        <taxon>Eukaryota</taxon>
        <taxon>Metazoa</taxon>
        <taxon>Ecdysozoa</taxon>
        <taxon>Nematoda</taxon>
        <taxon>Chromadorea</taxon>
        <taxon>Rhabditida</taxon>
        <taxon>Spirurina</taxon>
        <taxon>Ascaridomorpha</taxon>
        <taxon>Ascaridoidea</taxon>
        <taxon>Ascarididae</taxon>
        <taxon>Ascaris</taxon>
    </lineage>
</organism>
<evidence type="ECO:0000313" key="1">
    <source>
        <dbReference type="Proteomes" id="UP000036681"/>
    </source>
</evidence>
<dbReference type="AlphaFoldDB" id="A0A0M3ISC6"/>
<sequence>MLEEILKMDSIKEFSVPTKDCFMDEIVKDCDRLPEIVNPAEAAAVLPKPNFQATFVKIKTPDWRILTRYHLICYNFASNKLSKAKDELRQFLSDWPRRTRGFGTPKTVAGRITFIETEVIGGYCEALQLPCPRGISSSLPAEETTILYPPTAPDIAHQRLPVACLSLARIISLLVTCAVFSVATRCVRSILFDTLWIEKVRASNFSMSRRAECDRIGAASWSRDFMAENLAHRVSKGLFITMEERQAICSSNSALVQLVKVGFYSNFVDLQFN</sequence>
<dbReference type="WBParaSite" id="ALUE_0002165401-mRNA-1">
    <property type="protein sequence ID" value="ALUE_0002165401-mRNA-1"/>
    <property type="gene ID" value="ALUE_0002165401"/>
</dbReference>